<feature type="domain" description="Rieske" evidence="5">
    <location>
        <begin position="9"/>
        <end position="104"/>
    </location>
</feature>
<dbReference type="Gene3D" id="2.102.10.10">
    <property type="entry name" value="Rieske [2Fe-2S] iron-sulphur domain"/>
    <property type="match status" value="1"/>
</dbReference>
<dbReference type="SUPFAM" id="SSF50022">
    <property type="entry name" value="ISP domain"/>
    <property type="match status" value="1"/>
</dbReference>
<dbReference type="CDD" id="cd03528">
    <property type="entry name" value="Rieske_RO_ferredoxin"/>
    <property type="match status" value="1"/>
</dbReference>
<dbReference type="PROSITE" id="PS51296">
    <property type="entry name" value="RIESKE"/>
    <property type="match status" value="1"/>
</dbReference>
<dbReference type="PANTHER" id="PTHR21496:SF23">
    <property type="entry name" value="3-PHENYLPROPIONATE_CINNAMIC ACID DIOXYGENASE FERREDOXIN SUBUNIT"/>
    <property type="match status" value="1"/>
</dbReference>
<dbReference type="PANTHER" id="PTHR21496">
    <property type="entry name" value="FERREDOXIN-RELATED"/>
    <property type="match status" value="1"/>
</dbReference>
<keyword evidence="1" id="KW-0001">2Fe-2S</keyword>
<evidence type="ECO:0000256" key="2">
    <source>
        <dbReference type="ARBA" id="ARBA00022723"/>
    </source>
</evidence>
<protein>
    <submittedName>
        <fullName evidence="6">Non-heme iron oxygenase ferredoxin subunit</fullName>
    </submittedName>
</protein>
<evidence type="ECO:0000256" key="4">
    <source>
        <dbReference type="ARBA" id="ARBA00023014"/>
    </source>
</evidence>
<organism evidence="6 7">
    <name type="scientific">Rhodanobacter humi</name>
    <dbReference type="NCBI Taxonomy" id="1888173"/>
    <lineage>
        <taxon>Bacteria</taxon>
        <taxon>Pseudomonadati</taxon>
        <taxon>Pseudomonadota</taxon>
        <taxon>Gammaproteobacteria</taxon>
        <taxon>Lysobacterales</taxon>
        <taxon>Rhodanobacteraceae</taxon>
        <taxon>Rhodanobacter</taxon>
    </lineage>
</organism>
<keyword evidence="2" id="KW-0479">Metal-binding</keyword>
<evidence type="ECO:0000313" key="6">
    <source>
        <dbReference type="EMBL" id="MEY2181420.1"/>
    </source>
</evidence>
<proteinExistence type="predicted"/>
<sequence length="108" mass="11726">MSLVDEGWVRVGTRSELLPGEFKVVFDGDTPIAVYNLGGDLYAIEDVCTHDGGDLAGGEVFGFEVECPRHGARFDLRSGAVTRPPAVEPVSCFPVREEAGAIWTRDDR</sequence>
<dbReference type="InterPro" id="IPR036922">
    <property type="entry name" value="Rieske_2Fe-2S_sf"/>
</dbReference>
<accession>A0ABV4AM07</accession>
<dbReference type="Pfam" id="PF00355">
    <property type="entry name" value="Rieske"/>
    <property type="match status" value="1"/>
</dbReference>
<name>A0ABV4AM07_9GAMM</name>
<comment type="caution">
    <text evidence="6">The sequence shown here is derived from an EMBL/GenBank/DDBJ whole genome shotgun (WGS) entry which is preliminary data.</text>
</comment>
<gene>
    <name evidence="6" type="ORF">AB7878_03235</name>
</gene>
<keyword evidence="4" id="KW-0411">Iron-sulfur</keyword>
<evidence type="ECO:0000256" key="1">
    <source>
        <dbReference type="ARBA" id="ARBA00022714"/>
    </source>
</evidence>
<dbReference type="EMBL" id="JBGBPY010000001">
    <property type="protein sequence ID" value="MEY2181420.1"/>
    <property type="molecule type" value="Genomic_DNA"/>
</dbReference>
<evidence type="ECO:0000313" key="7">
    <source>
        <dbReference type="Proteomes" id="UP001562159"/>
    </source>
</evidence>
<evidence type="ECO:0000259" key="5">
    <source>
        <dbReference type="PROSITE" id="PS51296"/>
    </source>
</evidence>
<reference evidence="6 7" key="1">
    <citation type="submission" date="2024-07" db="EMBL/GenBank/DDBJ databases">
        <title>Molecular mechanisms and environmental adaptations of flagellar loss and biofilm growth of Rhodanobacter under environmental stress.</title>
        <authorList>
            <person name="Chen M."/>
        </authorList>
    </citation>
    <scope>NUCLEOTIDE SEQUENCE [LARGE SCALE GENOMIC DNA]</scope>
    <source>
        <strain evidence="6 7">RS22</strain>
    </source>
</reference>
<evidence type="ECO:0000256" key="3">
    <source>
        <dbReference type="ARBA" id="ARBA00023004"/>
    </source>
</evidence>
<keyword evidence="7" id="KW-1185">Reference proteome</keyword>
<keyword evidence="3" id="KW-0408">Iron</keyword>
<dbReference type="Proteomes" id="UP001562159">
    <property type="component" value="Unassembled WGS sequence"/>
</dbReference>
<dbReference type="InterPro" id="IPR017941">
    <property type="entry name" value="Rieske_2Fe-2S"/>
</dbReference>